<feature type="domain" description="Acyl-CoA thioesterase-like N-terminal HotDog" evidence="1">
    <location>
        <begin position="39"/>
        <end position="111"/>
    </location>
</feature>
<proteinExistence type="predicted"/>
<evidence type="ECO:0000313" key="4">
    <source>
        <dbReference type="Proteomes" id="UP000193560"/>
    </source>
</evidence>
<dbReference type="InterPro" id="IPR049449">
    <property type="entry name" value="TesB_ACOT8-like_N"/>
</dbReference>
<dbReference type="AlphaFoldDB" id="A0A1X2IWJ4"/>
<dbReference type="Pfam" id="PF13622">
    <property type="entry name" value="4HBT_3"/>
    <property type="match status" value="1"/>
</dbReference>
<organism evidence="3 4">
    <name type="scientific">Absidia repens</name>
    <dbReference type="NCBI Taxonomy" id="90262"/>
    <lineage>
        <taxon>Eukaryota</taxon>
        <taxon>Fungi</taxon>
        <taxon>Fungi incertae sedis</taxon>
        <taxon>Mucoromycota</taxon>
        <taxon>Mucoromycotina</taxon>
        <taxon>Mucoromycetes</taxon>
        <taxon>Mucorales</taxon>
        <taxon>Cunninghamellaceae</taxon>
        <taxon>Absidia</taxon>
    </lineage>
</organism>
<dbReference type="Pfam" id="PF20789">
    <property type="entry name" value="4HBT_3C"/>
    <property type="match status" value="1"/>
</dbReference>
<dbReference type="OrthoDB" id="2532955at2759"/>
<dbReference type="Proteomes" id="UP000193560">
    <property type="component" value="Unassembled WGS sequence"/>
</dbReference>
<feature type="domain" description="Acyl-CoA thioesterase-like C-terminal" evidence="2">
    <location>
        <begin position="205"/>
        <end position="314"/>
    </location>
</feature>
<dbReference type="Gene3D" id="2.40.160.210">
    <property type="entry name" value="Acyl-CoA thioesterase, double hotdog domain"/>
    <property type="match status" value="1"/>
</dbReference>
<dbReference type="PANTHER" id="PTHR38110:SF1">
    <property type="entry name" value="THIOESTERASE DOMAIN-CONTAINING PROTEIN"/>
    <property type="match status" value="1"/>
</dbReference>
<dbReference type="InterPro" id="IPR029069">
    <property type="entry name" value="HotDog_dom_sf"/>
</dbReference>
<dbReference type="EMBL" id="MCGE01000003">
    <property type="protein sequence ID" value="ORZ23403.1"/>
    <property type="molecule type" value="Genomic_DNA"/>
</dbReference>
<sequence length="327" mass="36587">MSLTTTAEPSRYQFDQATNTVFLGKTESGSACYTGQASKDWAIGNVPNCGYVVSLILDSVLQNYHQRHQKHPVALNCYFFGKTLPGGFVVEIEELKSSSKGYCICRAVLKQYKNMEQPLPSTIADYTSNEPITKVHGIFTMGNMDTESGKTHYHNNPKAPSRDKMIPTKYAFMGEFFNAQVDPSTFPRSSKTNQPILSRPFNGVDAQDVVIEGKPELSQCMSFADGRPMDLKAMGLMVDLFMTPPLLLGTTFWNGAIWCPTMQLEIQFKRIPQTHEILAHFTVPHIINNRFDLDGEIFDADGNILAVTKHQCLVVDWSRNVSSKPKL</sequence>
<keyword evidence="4" id="KW-1185">Reference proteome</keyword>
<dbReference type="InterPro" id="IPR042171">
    <property type="entry name" value="Acyl-CoA_hotdog"/>
</dbReference>
<dbReference type="InterPro" id="IPR052389">
    <property type="entry name" value="Sec_Metab_Biosynth-Assoc"/>
</dbReference>
<dbReference type="SUPFAM" id="SSF54637">
    <property type="entry name" value="Thioesterase/thiol ester dehydrase-isomerase"/>
    <property type="match status" value="1"/>
</dbReference>
<accession>A0A1X2IWJ4</accession>
<name>A0A1X2IWJ4_9FUNG</name>
<evidence type="ECO:0000259" key="2">
    <source>
        <dbReference type="Pfam" id="PF20789"/>
    </source>
</evidence>
<gene>
    <name evidence="3" type="ORF">BCR42DRAFT_404676</name>
</gene>
<evidence type="ECO:0000259" key="1">
    <source>
        <dbReference type="Pfam" id="PF13622"/>
    </source>
</evidence>
<dbReference type="PANTHER" id="PTHR38110">
    <property type="entry name" value="CHROMOSOME 23, WHOLE GENOME SHOTGUN SEQUENCE"/>
    <property type="match status" value="1"/>
</dbReference>
<dbReference type="InterPro" id="IPR049450">
    <property type="entry name" value="ACOT8-like_C"/>
</dbReference>
<protein>
    <submittedName>
        <fullName evidence="3">Thioesterase-like superfamily-domain-containing protein</fullName>
    </submittedName>
</protein>
<reference evidence="3 4" key="1">
    <citation type="submission" date="2016-07" db="EMBL/GenBank/DDBJ databases">
        <title>Pervasive Adenine N6-methylation of Active Genes in Fungi.</title>
        <authorList>
            <consortium name="DOE Joint Genome Institute"/>
            <person name="Mondo S.J."/>
            <person name="Dannebaum R.O."/>
            <person name="Kuo R.C."/>
            <person name="Labutti K."/>
            <person name="Haridas S."/>
            <person name="Kuo A."/>
            <person name="Salamov A."/>
            <person name="Ahrendt S.R."/>
            <person name="Lipzen A."/>
            <person name="Sullivan W."/>
            <person name="Andreopoulos W.B."/>
            <person name="Clum A."/>
            <person name="Lindquist E."/>
            <person name="Daum C."/>
            <person name="Ramamoorthy G.K."/>
            <person name="Gryganskyi A."/>
            <person name="Culley D."/>
            <person name="Magnuson J.K."/>
            <person name="James T.Y."/>
            <person name="O'Malley M.A."/>
            <person name="Stajich J.E."/>
            <person name="Spatafora J.W."/>
            <person name="Visel A."/>
            <person name="Grigoriev I.V."/>
        </authorList>
    </citation>
    <scope>NUCLEOTIDE SEQUENCE [LARGE SCALE GENOMIC DNA]</scope>
    <source>
        <strain evidence="3 4">NRRL 1336</strain>
    </source>
</reference>
<evidence type="ECO:0000313" key="3">
    <source>
        <dbReference type="EMBL" id="ORZ23403.1"/>
    </source>
</evidence>
<comment type="caution">
    <text evidence="3">The sequence shown here is derived from an EMBL/GenBank/DDBJ whole genome shotgun (WGS) entry which is preliminary data.</text>
</comment>
<dbReference type="STRING" id="90262.A0A1X2IWJ4"/>